<dbReference type="Proteomes" id="UP000054686">
    <property type="component" value="Unassembled WGS sequence"/>
</dbReference>
<dbReference type="InterPro" id="IPR036688">
    <property type="entry name" value="MoeA_C_domain_IV_sf"/>
</dbReference>
<comment type="caution">
    <text evidence="9">The sequence shown here is derived from an EMBL/GenBank/DDBJ whole genome shotgun (WGS) entry which is preliminary data.</text>
</comment>
<evidence type="ECO:0000256" key="4">
    <source>
        <dbReference type="ARBA" id="ARBA00022505"/>
    </source>
</evidence>
<dbReference type="Gene3D" id="3.40.980.10">
    <property type="entry name" value="MoaB/Mog-like domain"/>
    <property type="match status" value="1"/>
</dbReference>
<comment type="pathway">
    <text evidence="2 7">Cofactor biosynthesis; molybdopterin biosynthesis.</text>
</comment>
<evidence type="ECO:0000313" key="10">
    <source>
        <dbReference type="Proteomes" id="UP000054686"/>
    </source>
</evidence>
<keyword evidence="5 7" id="KW-0501">Molybdenum cofactor biosynthesis</keyword>
<keyword evidence="4 7" id="KW-0500">Molybdenum</keyword>
<evidence type="ECO:0000256" key="6">
    <source>
        <dbReference type="ARBA" id="ARBA00047317"/>
    </source>
</evidence>
<dbReference type="InterPro" id="IPR001453">
    <property type="entry name" value="MoaB/Mog_dom"/>
</dbReference>
<comment type="cofactor">
    <cofactor evidence="7">
        <name>Mg(2+)</name>
        <dbReference type="ChEBI" id="CHEBI:18420"/>
    </cofactor>
</comment>
<dbReference type="SMART" id="SM00852">
    <property type="entry name" value="MoCF_biosynth"/>
    <property type="match status" value="1"/>
</dbReference>
<keyword evidence="7" id="KW-0460">Magnesium</keyword>
<dbReference type="Gene3D" id="2.40.340.10">
    <property type="entry name" value="MoeA, C-terminal, domain IV"/>
    <property type="match status" value="1"/>
</dbReference>
<protein>
    <recommendedName>
        <fullName evidence="7">Molybdopterin molybdenumtransferase</fullName>
        <ecNumber evidence="7">2.10.1.1</ecNumber>
    </recommendedName>
</protein>
<dbReference type="InterPro" id="IPR036135">
    <property type="entry name" value="MoeA_linker/N_sf"/>
</dbReference>
<dbReference type="EC" id="2.10.1.1" evidence="7"/>
<dbReference type="Pfam" id="PF00994">
    <property type="entry name" value="MoCF_biosynth"/>
    <property type="match status" value="1"/>
</dbReference>
<accession>A0A0V8RZF4</accession>
<dbReference type="FunFam" id="2.170.190.11:FF:000001">
    <property type="entry name" value="Molybdopterin molybdenumtransferase"/>
    <property type="match status" value="1"/>
</dbReference>
<organism evidence="9 10">
    <name type="scientific">Schaalia odontolytica</name>
    <dbReference type="NCBI Taxonomy" id="1660"/>
    <lineage>
        <taxon>Bacteria</taxon>
        <taxon>Bacillati</taxon>
        <taxon>Actinomycetota</taxon>
        <taxon>Actinomycetes</taxon>
        <taxon>Actinomycetales</taxon>
        <taxon>Actinomycetaceae</taxon>
        <taxon>Schaalia</taxon>
    </lineage>
</organism>
<evidence type="ECO:0000256" key="3">
    <source>
        <dbReference type="ARBA" id="ARBA00010763"/>
    </source>
</evidence>
<keyword evidence="7" id="KW-0479">Metal-binding</keyword>
<sequence>MHDPALSTAQHRELIEALALSHVLPHETLPVEECLGRRLAVDVSSLIPLPPFTNSAMDGFAVCREDLEGEGPWTLPVAGDIPAGDTRENRLERGQAWRIMTGAPIPKGADTVVKVEDTDHAAGIAQAPDTVEIRVAPKQGTNVRVAGEALEAGSPVLEAGHILDGTALSAAASVGHGTLTVLPRPRVIVVSTGTELKRAGEALERGQIPDSNGILLRGLVEEAGGRVVAHLRTGDTPAELRAALDKAPEADLVLTAGGISAGAFEVVRLTLGTDAGFHHVAQQPGGPQGVGSTQVGTGGRETPVICLPGNPVSVFTTFHMYVAGALAVMSGLVAPEHGGTVPSGVIARAHVGWDCPPGKTQFIPLRFVSGKGDEAGARWVEPVHPLGSKSHLVASLANAEAIGVVAPDIEQVEAGQELAVVPLVG</sequence>
<feature type="domain" description="MoaB/Mog" evidence="8">
    <location>
        <begin position="188"/>
        <end position="328"/>
    </location>
</feature>
<comment type="catalytic activity">
    <reaction evidence="6">
        <text>adenylyl-molybdopterin + molybdate = Mo-molybdopterin + AMP + H(+)</text>
        <dbReference type="Rhea" id="RHEA:35047"/>
        <dbReference type="ChEBI" id="CHEBI:15378"/>
        <dbReference type="ChEBI" id="CHEBI:36264"/>
        <dbReference type="ChEBI" id="CHEBI:62727"/>
        <dbReference type="ChEBI" id="CHEBI:71302"/>
        <dbReference type="ChEBI" id="CHEBI:456215"/>
        <dbReference type="EC" id="2.10.1.1"/>
    </reaction>
</comment>
<dbReference type="OrthoDB" id="9804758at2"/>
<comment type="similarity">
    <text evidence="3 7">Belongs to the MoeA family.</text>
</comment>
<dbReference type="InterPro" id="IPR005110">
    <property type="entry name" value="MoeA_linker/N"/>
</dbReference>
<dbReference type="SUPFAM" id="SSF63882">
    <property type="entry name" value="MoeA N-terminal region -like"/>
    <property type="match status" value="1"/>
</dbReference>
<dbReference type="InterPro" id="IPR036425">
    <property type="entry name" value="MoaB/Mog-like_dom_sf"/>
</dbReference>
<dbReference type="GO" id="GO:0006777">
    <property type="term" value="P:Mo-molybdopterin cofactor biosynthetic process"/>
    <property type="evidence" value="ECO:0007669"/>
    <property type="project" value="UniProtKB-UniRule"/>
</dbReference>
<evidence type="ECO:0000256" key="1">
    <source>
        <dbReference type="ARBA" id="ARBA00002901"/>
    </source>
</evidence>
<dbReference type="Gene3D" id="3.90.105.10">
    <property type="entry name" value="Molybdopterin biosynthesis moea protein, domain 2"/>
    <property type="match status" value="1"/>
</dbReference>
<evidence type="ECO:0000256" key="5">
    <source>
        <dbReference type="ARBA" id="ARBA00023150"/>
    </source>
</evidence>
<dbReference type="PANTHER" id="PTHR10192">
    <property type="entry name" value="MOLYBDOPTERIN BIOSYNTHESIS PROTEIN"/>
    <property type="match status" value="1"/>
</dbReference>
<dbReference type="SUPFAM" id="SSF63867">
    <property type="entry name" value="MoeA C-terminal domain-like"/>
    <property type="match status" value="1"/>
</dbReference>
<dbReference type="PANTHER" id="PTHR10192:SF5">
    <property type="entry name" value="GEPHYRIN"/>
    <property type="match status" value="1"/>
</dbReference>
<name>A0A0V8RZF4_9ACTO</name>
<evidence type="ECO:0000256" key="7">
    <source>
        <dbReference type="RuleBase" id="RU365090"/>
    </source>
</evidence>
<dbReference type="InterPro" id="IPR005111">
    <property type="entry name" value="MoeA_C_domain_IV"/>
</dbReference>
<dbReference type="InterPro" id="IPR038987">
    <property type="entry name" value="MoeA-like"/>
</dbReference>
<dbReference type="UniPathway" id="UPA00344"/>
<evidence type="ECO:0000256" key="2">
    <source>
        <dbReference type="ARBA" id="ARBA00005046"/>
    </source>
</evidence>
<dbReference type="SUPFAM" id="SSF53218">
    <property type="entry name" value="Molybdenum cofactor biosynthesis proteins"/>
    <property type="match status" value="1"/>
</dbReference>
<reference evidence="9 10" key="1">
    <citation type="submission" date="2015-10" db="EMBL/GenBank/DDBJ databases">
        <title>Draft Genome of Actinomyces odontolyticus subsp. actinosynbacter strain XH001.</title>
        <authorList>
            <person name="Mclean J.S."/>
            <person name="He X."/>
        </authorList>
    </citation>
    <scope>NUCLEOTIDE SEQUENCE [LARGE SCALE GENOMIC DNA]</scope>
    <source>
        <strain evidence="9 10">XH001</strain>
    </source>
</reference>
<evidence type="ECO:0000259" key="8">
    <source>
        <dbReference type="SMART" id="SM00852"/>
    </source>
</evidence>
<proteinExistence type="inferred from homology"/>
<dbReference type="AlphaFoldDB" id="A0A0V8RZF4"/>
<dbReference type="Pfam" id="PF03453">
    <property type="entry name" value="MoeA_N"/>
    <property type="match status" value="1"/>
</dbReference>
<dbReference type="CDD" id="cd00887">
    <property type="entry name" value="MoeA"/>
    <property type="match status" value="1"/>
</dbReference>
<dbReference type="RefSeq" id="WP_060566204.1">
    <property type="nucleotide sequence ID" value="NZ_CP040006.1"/>
</dbReference>
<dbReference type="GO" id="GO:0061599">
    <property type="term" value="F:molybdopterin molybdotransferase activity"/>
    <property type="evidence" value="ECO:0007669"/>
    <property type="project" value="UniProtKB-UniRule"/>
</dbReference>
<dbReference type="GO" id="GO:0046872">
    <property type="term" value="F:metal ion binding"/>
    <property type="evidence" value="ECO:0007669"/>
    <property type="project" value="UniProtKB-UniRule"/>
</dbReference>
<dbReference type="EMBL" id="LLVT01000001">
    <property type="protein sequence ID" value="KSW13443.1"/>
    <property type="molecule type" value="Genomic_DNA"/>
</dbReference>
<dbReference type="Pfam" id="PF03454">
    <property type="entry name" value="MoeA_C"/>
    <property type="match status" value="1"/>
</dbReference>
<dbReference type="Gene3D" id="2.170.190.11">
    <property type="entry name" value="Molybdopterin biosynthesis moea protein, domain 3"/>
    <property type="match status" value="1"/>
</dbReference>
<comment type="function">
    <text evidence="1 7">Catalyzes the insertion of molybdate into adenylated molybdopterin with the concomitant release of AMP.</text>
</comment>
<evidence type="ECO:0000313" key="9">
    <source>
        <dbReference type="EMBL" id="KSW13443.1"/>
    </source>
</evidence>
<keyword evidence="7" id="KW-0808">Transferase</keyword>
<dbReference type="GO" id="GO:0005829">
    <property type="term" value="C:cytosol"/>
    <property type="evidence" value="ECO:0007669"/>
    <property type="project" value="TreeGrafter"/>
</dbReference>
<dbReference type="NCBIfam" id="NF045515">
    <property type="entry name" value="Glp_gephyrin"/>
    <property type="match status" value="1"/>
</dbReference>
<gene>
    <name evidence="9" type="ORF">APY09_03620</name>
</gene>